<evidence type="ECO:0000313" key="4">
    <source>
        <dbReference type="Proteomes" id="UP000321599"/>
    </source>
</evidence>
<dbReference type="Proteomes" id="UP000321599">
    <property type="component" value="Unassembled WGS sequence"/>
</dbReference>
<protein>
    <submittedName>
        <fullName evidence="3">TlpA family protein disulfide reductase</fullName>
    </submittedName>
</protein>
<dbReference type="Gene3D" id="3.40.30.10">
    <property type="entry name" value="Glutaredoxin"/>
    <property type="match status" value="1"/>
</dbReference>
<comment type="caution">
    <text evidence="3">The sequence shown here is derived from an EMBL/GenBank/DDBJ whole genome shotgun (WGS) entry which is preliminary data.</text>
</comment>
<dbReference type="Pfam" id="PF00578">
    <property type="entry name" value="AhpC-TSA"/>
    <property type="match status" value="1"/>
</dbReference>
<reference evidence="3 4" key="1">
    <citation type="submission" date="2019-07" db="EMBL/GenBank/DDBJ databases">
        <title>Rapid identification of Enteric Bacteria from Whole Genome Sequences (WGS) using Average Nucleotide Identity (ANI).</title>
        <authorList>
            <person name="Lane C."/>
        </authorList>
    </citation>
    <scope>NUCLEOTIDE SEQUENCE [LARGE SCALE GENOMIC DNA]</scope>
    <source>
        <strain evidence="3 4">2013D-9588</strain>
    </source>
</reference>
<keyword evidence="4" id="KW-1185">Reference proteome</keyword>
<dbReference type="PANTHER" id="PTHR42852:SF18">
    <property type="entry name" value="CHROMOSOME UNDETERMINED SCAFFOLD_47, WHOLE GENOME SHOTGUN SEQUENCE"/>
    <property type="match status" value="1"/>
</dbReference>
<dbReference type="PROSITE" id="PS00194">
    <property type="entry name" value="THIOREDOXIN_1"/>
    <property type="match status" value="1"/>
</dbReference>
<dbReference type="InterPro" id="IPR017937">
    <property type="entry name" value="Thioredoxin_CS"/>
</dbReference>
<name>A0ABY3G7N0_9BACT</name>
<proteinExistence type="predicted"/>
<organism evidence="3 4">
    <name type="scientific">Campylobacter lanienae</name>
    <dbReference type="NCBI Taxonomy" id="75658"/>
    <lineage>
        <taxon>Bacteria</taxon>
        <taxon>Pseudomonadati</taxon>
        <taxon>Campylobacterota</taxon>
        <taxon>Epsilonproteobacteria</taxon>
        <taxon>Campylobacterales</taxon>
        <taxon>Campylobacteraceae</taxon>
        <taxon>Campylobacter</taxon>
    </lineage>
</organism>
<dbReference type="CDD" id="cd02966">
    <property type="entry name" value="TlpA_like_family"/>
    <property type="match status" value="1"/>
</dbReference>
<dbReference type="InterPro" id="IPR036249">
    <property type="entry name" value="Thioredoxin-like_sf"/>
</dbReference>
<feature type="domain" description="Thioredoxin" evidence="2">
    <location>
        <begin position="35"/>
        <end position="183"/>
    </location>
</feature>
<dbReference type="PROSITE" id="PS51352">
    <property type="entry name" value="THIOREDOXIN_2"/>
    <property type="match status" value="1"/>
</dbReference>
<dbReference type="EMBL" id="VOAV01000027">
    <property type="protein sequence ID" value="TWO28281.1"/>
    <property type="molecule type" value="Genomic_DNA"/>
</dbReference>
<dbReference type="InterPro" id="IPR000866">
    <property type="entry name" value="AhpC/TSA"/>
</dbReference>
<evidence type="ECO:0000313" key="3">
    <source>
        <dbReference type="EMBL" id="TWO28281.1"/>
    </source>
</evidence>
<dbReference type="InterPro" id="IPR050553">
    <property type="entry name" value="Thioredoxin_ResA/DsbE_sf"/>
</dbReference>
<dbReference type="InterPro" id="IPR013766">
    <property type="entry name" value="Thioredoxin_domain"/>
</dbReference>
<dbReference type="SUPFAM" id="SSF52833">
    <property type="entry name" value="Thioredoxin-like"/>
    <property type="match status" value="1"/>
</dbReference>
<gene>
    <name evidence="3" type="ORF">XK09_06025</name>
</gene>
<evidence type="ECO:0000256" key="1">
    <source>
        <dbReference type="ARBA" id="ARBA00023284"/>
    </source>
</evidence>
<dbReference type="PROSITE" id="PS51257">
    <property type="entry name" value="PROKAR_LIPOPROTEIN"/>
    <property type="match status" value="1"/>
</dbReference>
<dbReference type="PANTHER" id="PTHR42852">
    <property type="entry name" value="THIOL:DISULFIDE INTERCHANGE PROTEIN DSBE"/>
    <property type="match status" value="1"/>
</dbReference>
<sequence length="183" mass="20600">MMNFKIFFIAILIAIFAGCDSTSSSNQEQSSSPSVIQNDYSKPFTLKLNDGSELKMQKKDNGYDIDIKDKAVFLNFFATWCPPCKVEIPYLTTLQEKYQDKLQIIGISIDELSLEQANEFKELLNINYPLAYSNANQYLISSLGGVIGIPFSILYHPNGKFAASYNGLVPIEMLENDIKKVIE</sequence>
<accession>A0ABY3G7N0</accession>
<keyword evidence="1" id="KW-0676">Redox-active center</keyword>
<evidence type="ECO:0000259" key="2">
    <source>
        <dbReference type="PROSITE" id="PS51352"/>
    </source>
</evidence>